<feature type="compositionally biased region" description="Basic and acidic residues" evidence="5">
    <location>
        <begin position="1212"/>
        <end position="1228"/>
    </location>
</feature>
<feature type="compositionally biased region" description="Low complexity" evidence="5">
    <location>
        <begin position="1579"/>
        <end position="1597"/>
    </location>
</feature>
<feature type="compositionally biased region" description="Polar residues" evidence="5">
    <location>
        <begin position="356"/>
        <end position="396"/>
    </location>
</feature>
<feature type="compositionally biased region" description="Polar residues" evidence="5">
    <location>
        <begin position="1"/>
        <end position="17"/>
    </location>
</feature>
<keyword evidence="3" id="KW-0863">Zinc-finger</keyword>
<feature type="compositionally biased region" description="Polar residues" evidence="5">
    <location>
        <begin position="1829"/>
        <end position="1838"/>
    </location>
</feature>
<feature type="region of interest" description="Disordered" evidence="5">
    <location>
        <begin position="1809"/>
        <end position="1926"/>
    </location>
</feature>
<feature type="region of interest" description="Disordered" evidence="5">
    <location>
        <begin position="1543"/>
        <end position="1606"/>
    </location>
</feature>
<feature type="compositionally biased region" description="Polar residues" evidence="5">
    <location>
        <begin position="189"/>
        <end position="198"/>
    </location>
</feature>
<evidence type="ECO:0000259" key="6">
    <source>
        <dbReference type="PROSITE" id="PS51805"/>
    </source>
</evidence>
<feature type="region of interest" description="Disordered" evidence="5">
    <location>
        <begin position="1"/>
        <end position="110"/>
    </location>
</feature>
<feature type="compositionally biased region" description="Low complexity" evidence="5">
    <location>
        <begin position="702"/>
        <end position="714"/>
    </location>
</feature>
<feature type="region of interest" description="Disordered" evidence="5">
    <location>
        <begin position="1327"/>
        <end position="1349"/>
    </location>
</feature>
<feature type="compositionally biased region" description="Pro residues" evidence="5">
    <location>
        <begin position="1742"/>
        <end position="1760"/>
    </location>
</feature>
<reference evidence="7" key="1">
    <citation type="submission" date="2023-03" db="EMBL/GenBank/DDBJ databases">
        <title>Electrophorus voltai genome.</title>
        <authorList>
            <person name="Bian C."/>
        </authorList>
    </citation>
    <scope>NUCLEOTIDE SEQUENCE</scope>
    <source>
        <strain evidence="7">CB-2022</strain>
        <tissue evidence="7">Muscle</tissue>
    </source>
</reference>
<feature type="non-terminal residue" evidence="7">
    <location>
        <position position="1"/>
    </location>
</feature>
<feature type="region of interest" description="Disordered" evidence="5">
    <location>
        <begin position="2261"/>
        <end position="2304"/>
    </location>
</feature>
<feature type="region of interest" description="Disordered" evidence="5">
    <location>
        <begin position="1394"/>
        <end position="1423"/>
    </location>
</feature>
<organism evidence="7 8">
    <name type="scientific">Electrophorus voltai</name>
    <dbReference type="NCBI Taxonomy" id="2609070"/>
    <lineage>
        <taxon>Eukaryota</taxon>
        <taxon>Metazoa</taxon>
        <taxon>Chordata</taxon>
        <taxon>Craniata</taxon>
        <taxon>Vertebrata</taxon>
        <taxon>Euteleostomi</taxon>
        <taxon>Actinopterygii</taxon>
        <taxon>Neopterygii</taxon>
        <taxon>Teleostei</taxon>
        <taxon>Ostariophysi</taxon>
        <taxon>Gymnotiformes</taxon>
        <taxon>Gymnotoidei</taxon>
        <taxon>Gymnotidae</taxon>
        <taxon>Electrophorus</taxon>
    </lineage>
</organism>
<feature type="compositionally biased region" description="Polar residues" evidence="5">
    <location>
        <begin position="659"/>
        <end position="679"/>
    </location>
</feature>
<protein>
    <recommendedName>
        <fullName evidence="6">PHD-type domain-containing protein</fullName>
    </recommendedName>
</protein>
<dbReference type="InterPro" id="IPR034732">
    <property type="entry name" value="EPHD"/>
</dbReference>
<feature type="compositionally biased region" description="Low complexity" evidence="5">
    <location>
        <begin position="397"/>
        <end position="422"/>
    </location>
</feature>
<keyword evidence="8" id="KW-1185">Reference proteome</keyword>
<evidence type="ECO:0000256" key="2">
    <source>
        <dbReference type="ARBA" id="ARBA00022723"/>
    </source>
</evidence>
<feature type="region of interest" description="Disordered" evidence="5">
    <location>
        <begin position="1070"/>
        <end position="1123"/>
    </location>
</feature>
<gene>
    <name evidence="7" type="ORF">P4O66_019077</name>
</gene>
<feature type="compositionally biased region" description="Polar residues" evidence="5">
    <location>
        <begin position="1098"/>
        <end position="1116"/>
    </location>
</feature>
<feature type="compositionally biased region" description="Polar residues" evidence="5">
    <location>
        <begin position="2174"/>
        <end position="2196"/>
    </location>
</feature>
<keyword evidence="1" id="KW-0597">Phosphoprotein</keyword>
<evidence type="ECO:0000313" key="7">
    <source>
        <dbReference type="EMBL" id="KAK1785727.1"/>
    </source>
</evidence>
<feature type="region of interest" description="Disordered" evidence="5">
    <location>
        <begin position="1158"/>
        <end position="1257"/>
    </location>
</feature>
<name>A0AAD8YR66_9TELE</name>
<dbReference type="Proteomes" id="UP001239994">
    <property type="component" value="Unassembled WGS sequence"/>
</dbReference>
<dbReference type="GO" id="GO:0005634">
    <property type="term" value="C:nucleus"/>
    <property type="evidence" value="ECO:0007669"/>
    <property type="project" value="TreeGrafter"/>
</dbReference>
<dbReference type="GO" id="GO:0006357">
    <property type="term" value="P:regulation of transcription by RNA polymerase II"/>
    <property type="evidence" value="ECO:0007669"/>
    <property type="project" value="TreeGrafter"/>
</dbReference>
<feature type="compositionally biased region" description="Polar residues" evidence="5">
    <location>
        <begin position="62"/>
        <end position="72"/>
    </location>
</feature>
<feature type="compositionally biased region" description="Pro residues" evidence="5">
    <location>
        <begin position="1887"/>
        <end position="1897"/>
    </location>
</feature>
<evidence type="ECO:0000256" key="3">
    <source>
        <dbReference type="ARBA" id="ARBA00022771"/>
    </source>
</evidence>
<feature type="compositionally biased region" description="Basic and acidic residues" evidence="5">
    <location>
        <begin position="727"/>
        <end position="736"/>
    </location>
</feature>
<evidence type="ECO:0000313" key="8">
    <source>
        <dbReference type="Proteomes" id="UP001239994"/>
    </source>
</evidence>
<dbReference type="PROSITE" id="PS51805">
    <property type="entry name" value="EPHD"/>
    <property type="match status" value="1"/>
</dbReference>
<feature type="compositionally biased region" description="Polar residues" evidence="5">
    <location>
        <begin position="1158"/>
        <end position="1172"/>
    </location>
</feature>
<feature type="compositionally biased region" description="Pro residues" evidence="5">
    <location>
        <begin position="692"/>
        <end position="701"/>
    </location>
</feature>
<feature type="compositionally biased region" description="Low complexity" evidence="5">
    <location>
        <begin position="465"/>
        <end position="482"/>
    </location>
</feature>
<proteinExistence type="predicted"/>
<feature type="region of interest" description="Disordered" evidence="5">
    <location>
        <begin position="1493"/>
        <end position="1521"/>
    </location>
</feature>
<feature type="region of interest" description="Disordered" evidence="5">
    <location>
        <begin position="344"/>
        <end position="526"/>
    </location>
</feature>
<feature type="domain" description="PHD-type" evidence="6">
    <location>
        <begin position="2311"/>
        <end position="2432"/>
    </location>
</feature>
<feature type="region of interest" description="Disordered" evidence="5">
    <location>
        <begin position="1943"/>
        <end position="2009"/>
    </location>
</feature>
<dbReference type="Gene3D" id="3.30.40.10">
    <property type="entry name" value="Zinc/RING finger domain, C3HC4 (zinc finger)"/>
    <property type="match status" value="1"/>
</dbReference>
<keyword evidence="2" id="KW-0479">Metal-binding</keyword>
<feature type="compositionally biased region" description="Basic residues" evidence="5">
    <location>
        <begin position="2270"/>
        <end position="2286"/>
    </location>
</feature>
<dbReference type="GO" id="GO:0008270">
    <property type="term" value="F:zinc ion binding"/>
    <property type="evidence" value="ECO:0007669"/>
    <property type="project" value="UniProtKB-KW"/>
</dbReference>
<accession>A0AAD8YR66</accession>
<dbReference type="PANTHER" id="PTHR14955">
    <property type="entry name" value="RETINOIC ACID INDUCED 1/TRANSCRIPTION FACTOR 20"/>
    <property type="match status" value="1"/>
</dbReference>
<feature type="compositionally biased region" description="Polar residues" evidence="5">
    <location>
        <begin position="258"/>
        <end position="318"/>
    </location>
</feature>
<keyword evidence="4" id="KW-0862">Zinc</keyword>
<feature type="compositionally biased region" description="Polar residues" evidence="5">
    <location>
        <begin position="796"/>
        <end position="808"/>
    </location>
</feature>
<feature type="compositionally biased region" description="Polar residues" evidence="5">
    <location>
        <begin position="1404"/>
        <end position="1413"/>
    </location>
</feature>
<evidence type="ECO:0000256" key="4">
    <source>
        <dbReference type="ARBA" id="ARBA00022833"/>
    </source>
</evidence>
<dbReference type="PANTHER" id="PTHR14955:SF7">
    <property type="entry name" value="TRANSCRIPTION FACTOR 20"/>
    <property type="match status" value="1"/>
</dbReference>
<feature type="compositionally biased region" description="Polar residues" evidence="5">
    <location>
        <begin position="1331"/>
        <end position="1348"/>
    </location>
</feature>
<evidence type="ECO:0000256" key="1">
    <source>
        <dbReference type="ARBA" id="ARBA00022553"/>
    </source>
</evidence>
<evidence type="ECO:0000256" key="5">
    <source>
        <dbReference type="SAM" id="MobiDB-lite"/>
    </source>
</evidence>
<feature type="compositionally biased region" description="Basic and acidic residues" evidence="5">
    <location>
        <begin position="1080"/>
        <end position="1091"/>
    </location>
</feature>
<feature type="compositionally biased region" description="Low complexity" evidence="5">
    <location>
        <begin position="1898"/>
        <end position="1922"/>
    </location>
</feature>
<comment type="caution">
    <text evidence="7">The sequence shown here is derived from an EMBL/GenBank/DDBJ whole genome shotgun (WGS) entry which is preliminary data.</text>
</comment>
<dbReference type="InterPro" id="IPR052440">
    <property type="entry name" value="Trans_Reg/Chrom_Remod"/>
</dbReference>
<feature type="region of interest" description="Disordered" evidence="5">
    <location>
        <begin position="2166"/>
        <end position="2196"/>
    </location>
</feature>
<feature type="region of interest" description="Disordered" evidence="5">
    <location>
        <begin position="2041"/>
        <end position="2091"/>
    </location>
</feature>
<sequence length="2443" mass="263056">LALKQPLSQNTNTTKMQNFPNSPAPPPGFPSRGGNMLGSHYPPHLSEPQISPRTTEDYPTLHQAQSLLQSHGQHLHMRAQHPAQVPHVHSYGSRRGAGEIPHSGSSSTSYRKESMDYYFSVGGRDRNRRGGGAYGAGFGYPNMDGHIPHQYRHVSGSGSTSGLMSPYPMDYSASASSGNSGAGSFSPSHQFNVAQNAPMTPASGADMHQHQPSQKYPSHQGLHQGHRTYSLSGHRIPSQFGHYPSLNAPTASAGMYNSPPQRYETSSSGSVDSKINNSPTQSNANSAPGPATSNNSGHQENVTQNYPSSTHPPYSPQSHPVHKHAVRRTAGYDGFDGFEASLKMQHAPPGHAHPKNPQSSVSSSPATPHHSTQDISKSPMHSQNQQTHVNQNFSPISNPSPAPSVVHSPSCSSSSSPLMGVSEGLGNTAPPNCPSAQPPSQTSLLHPRSCLSHGRPPHIMPQLSPTPSSNSSISSCGSSAGSKPTGLNANALNPNRMGVGSRGAQREEGTSSLYPQDKLSQDPGLNSLNALTSQVANLPNTVQHMQLTDTVLSQKKSRDGAHQPHSQQSAANHQKPRMASLAGHTSANEESGDILGSKPEEARKDHTDQSELEKVRQIGGTGTEAKPASYYPATHSQTHTGQIRPGLHVQVDGRVTEVSGKQSFNQVSKSFSKTSETQIPSSSSPPSVVPFSPSPDAPACPPASSAPLTSSSSPTHRTQSNCTAEPDLSHSDDRSGLRNKNSPGIKDERNAVESEETSSQEPDKGKNIQNIVSVKVEHSSPSKQNDNDKDDKKSYTQHISSKTISTPEQSNIGVIGVIVSARSEQNPEATKQTEATSPHCAASYHLSKLSYSDEKRSINMFRDSGSHNGDGDISVETYTAHYDVSPKIEFGQSMSSNHCHLGPYKYSSSEIPYNVCMGGKNKGRAGALGAVGPNRYQDYHHSQSNFGSVPRKDAGVLAVGGRSGIVVGSRGQESNSQLQQPYPSLLQEVLQGYHLDRRYGRPEQASTHHQPQNMSQPHYHTRLPFRMIESIRTHGLSQSVMGGASVHPQMALGKPHTQNQHQEADHEMGLGLLHPPWDSEAQKPKGDHGISLEKGATMSPSNAPHMQQCSDTSTGTPPKHINLADYSLPQRKAPSLTSPPSAIQQLLLQEADSLTGNAESISHTQNSSSSGRRSVICDVSPSRRNTPEQERSQCGTTGASVIQQSLLSSEPNEQKCNKEDLNNKREQEAGDASKVNPTDQGKHTTDGQSSLLAKEEPSKSLNAAMDLNSELNRHNSSKGNNDTPSNALYHSQHHLSANPLSSPPRCKLYSQADTGFVAYGLSDTVEESKLNTHPPSHNPFHTLTSQSHVPPPANKLQTYPHPLSLQHPHTMDDRFDWSANTNRPKDITIHYNSTQNSDHKCKIQSPSDVSPNQHHLPRQHSYPGSHYDMKVWESYDRERAGNQHLRSTVPHESVGSQPVPFSGSKPLEADISREITEESAKAFHPAAAAIAVGSGGPNSGNTVPGIHQGTRSTKPGGSAETNPLMMRRRVRSFISPIPAKRLHQDFSSHRGGPCYHSPLSHSESRHLNESDSANVDPCLKLSSPSTLYPTPSTNSPPQGKTKILPPRRGRGLKLEAIVQKITPNKKSSYNNSHVDADYPDLSHYSSDIPDPEIGATFSSTPHREGGCLPYLDEAHSLDDLLPYRAEDAYSCDSQVLKQSMTGSSNSTLRNLPTDFDFGLGTAVSSGPGTSEADKDDFTLLGPLPPPPPLPRPVQGSPPPSSSVLSDIQQFTNTYQQLETRRGEQSAANLLRQKLQETGIGFDDYAGGDFYGATPPHSQSPGHHLLSRAPQHQLTSSRMGESKPPENIVPKGYFPSGKKKGRPVGSVNKQKRVQVQVQTAMSSTPVAPHTPPPPPPAAGPVTATALPTTPTSSTTEEAVTASVLPEQKPCPSLDLAVMTQPAKVDVESEDNQPEVDMKPIKHKQRKGKEGNEGAGSRGRQWRRRRGLDSKEDLDPQTGSGGNAGLSGSLQDTRKKVFSPYIHVERKIAEIGAVCTIVNSEDEKSKGAGKVSGSGVDGPSSVVASQMVRKEKETERLQEKGTAEQSDSAMQSGKLLPTSGYVLPGPVISESGHTGRFLCCLCQKWANYKNLGDLYGPFYPAEYAAKFPKNQPQIRQILSHSGAANSGSNFSSVSSELTAPDTQLPHTPNIKSADSDCTVSQTTNLASPATTVGTASPAAGEDLPCLSAKMSSSTTAQNWDLMPDVAPLMLKPPDLEIEITQKQKPEDLQQRPQHRKLTSHPRFKRRHKSSEDLPRTIPINSKASLPFQPPPPSLDSLGPMAQLAQLPLVPLDPSELWVHESCIVWTSGVYLVNGRLYGLQEALDGAREMNCSHCEMAGSTLGCYSKGCTLRYHYLCAGEADYPLLDLGCCQWILGSSSHQTRDIFLCSHCQCDVDLPLPHESTIL</sequence>
<dbReference type="InterPro" id="IPR013083">
    <property type="entry name" value="Znf_RING/FYVE/PHD"/>
</dbReference>
<feature type="compositionally biased region" description="Polar residues" evidence="5">
    <location>
        <begin position="1192"/>
        <end position="1211"/>
    </location>
</feature>
<feature type="region of interest" description="Disordered" evidence="5">
    <location>
        <begin position="174"/>
        <end position="323"/>
    </location>
</feature>
<feature type="compositionally biased region" description="Basic and acidic residues" evidence="5">
    <location>
        <begin position="598"/>
        <end position="616"/>
    </location>
</feature>
<feature type="compositionally biased region" description="Polar residues" evidence="5">
    <location>
        <begin position="1509"/>
        <end position="1521"/>
    </location>
</feature>
<feature type="compositionally biased region" description="Basic and acidic residues" evidence="5">
    <location>
        <begin position="2066"/>
        <end position="2080"/>
    </location>
</feature>
<feature type="compositionally biased region" description="Low complexity" evidence="5">
    <location>
        <begin position="174"/>
        <end position="188"/>
    </location>
</feature>
<feature type="region of interest" description="Disordered" evidence="5">
    <location>
        <begin position="553"/>
        <end position="808"/>
    </location>
</feature>
<feature type="compositionally biased region" description="Low complexity" evidence="5">
    <location>
        <begin position="1872"/>
        <end position="1886"/>
    </location>
</feature>
<dbReference type="EMBL" id="JAROKS010000026">
    <property type="protein sequence ID" value="KAK1785727.1"/>
    <property type="molecule type" value="Genomic_DNA"/>
</dbReference>
<feature type="compositionally biased region" description="Basic and acidic residues" evidence="5">
    <location>
        <begin position="775"/>
        <end position="794"/>
    </location>
</feature>
<feature type="region of interest" description="Disordered" evidence="5">
    <location>
        <begin position="1722"/>
        <end position="1764"/>
    </location>
</feature>
<feature type="compositionally biased region" description="Low complexity" evidence="5">
    <location>
        <begin position="680"/>
        <end position="691"/>
    </location>
</feature>